<dbReference type="SMR" id="A0A482WY70"/>
<feature type="compositionally biased region" description="Acidic residues" evidence="2">
    <location>
        <begin position="108"/>
        <end position="121"/>
    </location>
</feature>
<reference evidence="3 4" key="1">
    <citation type="journal article" date="2017" name="Gigascience">
        <title>Genome sequence of the small brown planthopper, Laodelphax striatellus.</title>
        <authorList>
            <person name="Zhu J."/>
            <person name="Jiang F."/>
            <person name="Wang X."/>
            <person name="Yang P."/>
            <person name="Bao Y."/>
            <person name="Zhao W."/>
            <person name="Wang W."/>
            <person name="Lu H."/>
            <person name="Wang Q."/>
            <person name="Cui N."/>
            <person name="Li J."/>
            <person name="Chen X."/>
            <person name="Luo L."/>
            <person name="Yu J."/>
            <person name="Kang L."/>
            <person name="Cui F."/>
        </authorList>
    </citation>
    <scope>NUCLEOTIDE SEQUENCE [LARGE SCALE GENOMIC DNA]</scope>
    <source>
        <strain evidence="3">Lst14</strain>
    </source>
</reference>
<dbReference type="Gene3D" id="1.25.40.10">
    <property type="entry name" value="Tetratricopeptide repeat domain"/>
    <property type="match status" value="1"/>
</dbReference>
<feature type="region of interest" description="Disordered" evidence="2">
    <location>
        <begin position="72"/>
        <end position="121"/>
    </location>
</feature>
<keyword evidence="1" id="KW-0802">TPR repeat</keyword>
<gene>
    <name evidence="3" type="ORF">LSTR_LSTR008995</name>
</gene>
<feature type="repeat" description="TPR" evidence="1">
    <location>
        <begin position="220"/>
        <end position="253"/>
    </location>
</feature>
<dbReference type="PROSITE" id="PS50293">
    <property type="entry name" value="TPR_REGION"/>
    <property type="match status" value="1"/>
</dbReference>
<dbReference type="InterPro" id="IPR011990">
    <property type="entry name" value="TPR-like_helical_dom_sf"/>
</dbReference>
<dbReference type="OrthoDB" id="1872379at2759"/>
<dbReference type="InterPro" id="IPR052769">
    <property type="entry name" value="TPR_domain_protein"/>
</dbReference>
<dbReference type="PROSITE" id="PS50005">
    <property type="entry name" value="TPR"/>
    <property type="match status" value="1"/>
</dbReference>
<name>A0A482WY70_LAOST</name>
<evidence type="ECO:0000256" key="1">
    <source>
        <dbReference type="PROSITE-ProRule" id="PRU00339"/>
    </source>
</evidence>
<dbReference type="EMBL" id="QKKF02022725">
    <property type="protein sequence ID" value="RZF38272.1"/>
    <property type="molecule type" value="Genomic_DNA"/>
</dbReference>
<dbReference type="AlphaFoldDB" id="A0A482WY70"/>
<protein>
    <submittedName>
        <fullName evidence="3">Uncharacterized protein</fullName>
    </submittedName>
</protein>
<dbReference type="PANTHER" id="PTHR46014:SF1">
    <property type="entry name" value="TETRATRICOPEPTIDE REPEAT PROTEIN 1"/>
    <property type="match status" value="1"/>
</dbReference>
<dbReference type="STRING" id="195883.A0A482WY70"/>
<dbReference type="SUPFAM" id="SSF48452">
    <property type="entry name" value="TPR-like"/>
    <property type="match status" value="1"/>
</dbReference>
<dbReference type="Pfam" id="PF00515">
    <property type="entry name" value="TPR_1"/>
    <property type="match status" value="1"/>
</dbReference>
<organism evidence="3 4">
    <name type="scientific">Laodelphax striatellus</name>
    <name type="common">Small brown planthopper</name>
    <name type="synonym">Delphax striatella</name>
    <dbReference type="NCBI Taxonomy" id="195883"/>
    <lineage>
        <taxon>Eukaryota</taxon>
        <taxon>Metazoa</taxon>
        <taxon>Ecdysozoa</taxon>
        <taxon>Arthropoda</taxon>
        <taxon>Hexapoda</taxon>
        <taxon>Insecta</taxon>
        <taxon>Pterygota</taxon>
        <taxon>Neoptera</taxon>
        <taxon>Paraneoptera</taxon>
        <taxon>Hemiptera</taxon>
        <taxon>Auchenorrhyncha</taxon>
        <taxon>Fulgoroidea</taxon>
        <taxon>Delphacidae</taxon>
        <taxon>Criomorphinae</taxon>
        <taxon>Laodelphax</taxon>
    </lineage>
</organism>
<dbReference type="SMART" id="SM00028">
    <property type="entry name" value="TPR"/>
    <property type="match status" value="3"/>
</dbReference>
<comment type="caution">
    <text evidence="3">The sequence shown here is derived from an EMBL/GenBank/DDBJ whole genome shotgun (WGS) entry which is preliminary data.</text>
</comment>
<evidence type="ECO:0000256" key="2">
    <source>
        <dbReference type="SAM" id="MobiDB-lite"/>
    </source>
</evidence>
<dbReference type="FunCoup" id="A0A482WY70">
    <property type="interactions" value="1818"/>
</dbReference>
<dbReference type="InParanoid" id="A0A482WY70"/>
<dbReference type="Proteomes" id="UP000291343">
    <property type="component" value="Unassembled WGS sequence"/>
</dbReference>
<proteinExistence type="predicted"/>
<dbReference type="PANTHER" id="PTHR46014">
    <property type="entry name" value="TETRATRICOPEPTIDE REPEAT PROTEIN 1"/>
    <property type="match status" value="1"/>
</dbReference>
<accession>A0A482WY70</accession>
<evidence type="ECO:0000313" key="3">
    <source>
        <dbReference type="EMBL" id="RZF38272.1"/>
    </source>
</evidence>
<keyword evidence="4" id="KW-1185">Reference proteome</keyword>
<sequence length="322" mass="35802">MQVVLIQHRTLPSSRLVPSTCTISQIFKCSSVGIMSGTNRRKSFDESKSGLPSNEDIVDELVKGLGDIRACNPQSEGEQFDSKNDEVPEATDDINSFESDVDNGATEDKDDGSDEEFPDDVIDEVKLKKLDEDSSEEEKKARKEEAEKLKVCGNEQFKSGEFEAAAGSYTNALNVCPLACSQFRSVLYANRAAARIVSTDLNKQAIKDCSKAIELDPSYVRAYLRRAKLYESTEKLDEALADYNKVLETDPRHKEAILASQRLTESINERNEKLKTEMLGKLKDLGNMILRPFGLSTNNFQMVQDPNTGGYSVNFNQNANPS</sequence>
<evidence type="ECO:0000313" key="4">
    <source>
        <dbReference type="Proteomes" id="UP000291343"/>
    </source>
</evidence>
<dbReference type="InterPro" id="IPR019734">
    <property type="entry name" value="TPR_rpt"/>
</dbReference>